<dbReference type="InterPro" id="IPR005133">
    <property type="entry name" value="PhaG_MnhG_YufB"/>
</dbReference>
<keyword evidence="1" id="KW-0812">Transmembrane</keyword>
<dbReference type="Pfam" id="PF03334">
    <property type="entry name" value="PhaG_MnhG_YufB"/>
    <property type="match status" value="1"/>
</dbReference>
<dbReference type="PANTHER" id="PTHR34703">
    <property type="entry name" value="ANTIPORTER SUBUNIT MNHG2-RELATED"/>
    <property type="match status" value="1"/>
</dbReference>
<protein>
    <submittedName>
        <fullName evidence="2">Monovalent cation/H(+) antiporter subunit G</fullName>
    </submittedName>
</protein>
<gene>
    <name evidence="2" type="primary">mnhG</name>
    <name evidence="2" type="ORF">ACFQ2O_02630</name>
</gene>
<evidence type="ECO:0000313" key="3">
    <source>
        <dbReference type="Proteomes" id="UP001597094"/>
    </source>
</evidence>
<keyword evidence="3" id="KW-1185">Reference proteome</keyword>
<organism evidence="2 3">
    <name type="scientific">Pontibacter rugosus</name>
    <dbReference type="NCBI Taxonomy" id="1745966"/>
    <lineage>
        <taxon>Bacteria</taxon>
        <taxon>Pseudomonadati</taxon>
        <taxon>Bacteroidota</taxon>
        <taxon>Cytophagia</taxon>
        <taxon>Cytophagales</taxon>
        <taxon>Hymenobacteraceae</taxon>
        <taxon>Pontibacter</taxon>
    </lineage>
</organism>
<dbReference type="PANTHER" id="PTHR34703:SF1">
    <property type="entry name" value="ANTIPORTER SUBUNIT MNHG2-RELATED"/>
    <property type="match status" value="1"/>
</dbReference>
<dbReference type="NCBIfam" id="TIGR01300">
    <property type="entry name" value="CPA3_mnhG_phaG"/>
    <property type="match status" value="1"/>
</dbReference>
<accession>A0ABW3SKW4</accession>
<feature type="transmembrane region" description="Helical" evidence="1">
    <location>
        <begin position="12"/>
        <end position="32"/>
    </location>
</feature>
<reference evidence="3" key="1">
    <citation type="journal article" date="2019" name="Int. J. Syst. Evol. Microbiol.">
        <title>The Global Catalogue of Microorganisms (GCM) 10K type strain sequencing project: providing services to taxonomists for standard genome sequencing and annotation.</title>
        <authorList>
            <consortium name="The Broad Institute Genomics Platform"/>
            <consortium name="The Broad Institute Genome Sequencing Center for Infectious Disease"/>
            <person name="Wu L."/>
            <person name="Ma J."/>
        </authorList>
    </citation>
    <scope>NUCLEOTIDE SEQUENCE [LARGE SCALE GENOMIC DNA]</scope>
    <source>
        <strain evidence="3">JCM 31319</strain>
    </source>
</reference>
<dbReference type="NCBIfam" id="NF009314">
    <property type="entry name" value="PRK12674.1-2"/>
    <property type="match status" value="1"/>
</dbReference>
<evidence type="ECO:0000256" key="1">
    <source>
        <dbReference type="SAM" id="Phobius"/>
    </source>
</evidence>
<comment type="caution">
    <text evidence="2">The sequence shown here is derived from an EMBL/GenBank/DDBJ whole genome shotgun (WGS) entry which is preliminary data.</text>
</comment>
<proteinExistence type="predicted"/>
<keyword evidence="1" id="KW-1133">Transmembrane helix</keyword>
<evidence type="ECO:0000313" key="2">
    <source>
        <dbReference type="EMBL" id="MFD1185087.1"/>
    </source>
</evidence>
<feature type="transmembrane region" description="Helical" evidence="1">
    <location>
        <begin position="69"/>
        <end position="90"/>
    </location>
</feature>
<dbReference type="RefSeq" id="WP_377522689.1">
    <property type="nucleotide sequence ID" value="NZ_JBHTLD010000011.1"/>
</dbReference>
<dbReference type="Proteomes" id="UP001597094">
    <property type="component" value="Unassembled WGS sequence"/>
</dbReference>
<sequence length="130" mass="14708">MDIDLNFVQEIISSICILAGVFFMLVASIGLLRLPDFYTRMSAITKGATLGMGLIVLGIGIYFNDPEIMLKILAILFFTLVTSPVAAHAITRTAVLKKIPFWKKTEIKEFKEYLDKEDKKQEADKKEEFN</sequence>
<feature type="transmembrane region" description="Helical" evidence="1">
    <location>
        <begin position="44"/>
        <end position="63"/>
    </location>
</feature>
<name>A0ABW3SKW4_9BACT</name>
<dbReference type="EMBL" id="JBHTLD010000011">
    <property type="protein sequence ID" value="MFD1185087.1"/>
    <property type="molecule type" value="Genomic_DNA"/>
</dbReference>
<keyword evidence="1" id="KW-0472">Membrane</keyword>